<proteinExistence type="inferred from homology"/>
<dbReference type="SUPFAM" id="SSF46785">
    <property type="entry name" value="Winged helix' DNA-binding domain"/>
    <property type="match status" value="1"/>
</dbReference>
<dbReference type="InterPro" id="IPR023187">
    <property type="entry name" value="Tscrpt_reg_MarR-type_CS"/>
</dbReference>
<name>A0A0U5GLC6_9GAMM</name>
<evidence type="ECO:0000313" key="8">
    <source>
        <dbReference type="EMBL" id="CUU23940.1"/>
    </source>
</evidence>
<keyword evidence="1 6" id="KW-0678">Repressor</keyword>
<organism evidence="8 9">
    <name type="scientific">Duffyella gerundensis</name>
    <dbReference type="NCBI Taxonomy" id="1619313"/>
    <lineage>
        <taxon>Bacteria</taxon>
        <taxon>Pseudomonadati</taxon>
        <taxon>Pseudomonadota</taxon>
        <taxon>Gammaproteobacteria</taxon>
        <taxon>Enterobacterales</taxon>
        <taxon>Erwiniaceae</taxon>
        <taxon>Duffyella</taxon>
    </lineage>
</organism>
<keyword evidence="9" id="KW-1185">Reference proteome</keyword>
<dbReference type="EMBL" id="LN907827">
    <property type="protein sequence ID" value="CUU23940.1"/>
    <property type="molecule type" value="Genomic_DNA"/>
</dbReference>
<evidence type="ECO:0000256" key="1">
    <source>
        <dbReference type="ARBA" id="ARBA00022491"/>
    </source>
</evidence>
<evidence type="ECO:0000256" key="6">
    <source>
        <dbReference type="HAMAP-Rule" id="MF_01819"/>
    </source>
</evidence>
<dbReference type="AlphaFoldDB" id="A0A0U5GLC6"/>
<dbReference type="PANTHER" id="PTHR33164">
    <property type="entry name" value="TRANSCRIPTIONAL REGULATOR, MARR FAMILY"/>
    <property type="match status" value="1"/>
</dbReference>
<dbReference type="PROSITE" id="PS50995">
    <property type="entry name" value="HTH_MARR_2"/>
    <property type="match status" value="1"/>
</dbReference>
<sequence>MKLDTPLGTDLARLVRIWRALIDQRLKPLELTQTHWVTLHNIHQLPPEQSQIQLAKAIGIEQPSLVRTLDQLEEKGLITRCTCANDRRAKRIKLTKEAEPIISEVESVIDATRDDILSGISTQEITQLITLIAKLEKNILDLQHKGE</sequence>
<dbReference type="GO" id="GO:0003700">
    <property type="term" value="F:DNA-binding transcription factor activity"/>
    <property type="evidence" value="ECO:0007669"/>
    <property type="project" value="UniProtKB-UniRule"/>
</dbReference>
<evidence type="ECO:0000259" key="7">
    <source>
        <dbReference type="PROSITE" id="PS50995"/>
    </source>
</evidence>
<keyword evidence="3 6" id="KW-0238">DNA-binding</keyword>
<dbReference type="Pfam" id="PF01047">
    <property type="entry name" value="MarR"/>
    <property type="match status" value="1"/>
</dbReference>
<comment type="function">
    <text evidence="6">Transcription regulator that can specifically activate or repress expression of target genes.</text>
</comment>
<keyword evidence="2 6" id="KW-0805">Transcription regulation</keyword>
<accession>A0A0U5GLC6</accession>
<evidence type="ECO:0000256" key="2">
    <source>
        <dbReference type="ARBA" id="ARBA00023015"/>
    </source>
</evidence>
<dbReference type="GO" id="GO:0006950">
    <property type="term" value="P:response to stress"/>
    <property type="evidence" value="ECO:0007669"/>
    <property type="project" value="TreeGrafter"/>
</dbReference>
<evidence type="ECO:0000256" key="4">
    <source>
        <dbReference type="ARBA" id="ARBA00023159"/>
    </source>
</evidence>
<keyword evidence="5 6" id="KW-0804">Transcription</keyword>
<dbReference type="PROSITE" id="PS01117">
    <property type="entry name" value="HTH_MARR_1"/>
    <property type="match status" value="1"/>
</dbReference>
<dbReference type="GO" id="GO:0003677">
    <property type="term" value="F:DNA binding"/>
    <property type="evidence" value="ECO:0007669"/>
    <property type="project" value="UniProtKB-UniRule"/>
</dbReference>
<dbReference type="InterPro" id="IPR039422">
    <property type="entry name" value="MarR/SlyA-like"/>
</dbReference>
<evidence type="ECO:0000256" key="5">
    <source>
        <dbReference type="ARBA" id="ARBA00023163"/>
    </source>
</evidence>
<feature type="domain" description="HTH marR-type" evidence="7">
    <location>
        <begin position="4"/>
        <end position="137"/>
    </location>
</feature>
<dbReference type="HAMAP" id="MF_01819">
    <property type="entry name" value="HTH_type_SlyA"/>
    <property type="match status" value="1"/>
</dbReference>
<comment type="subunit">
    <text evidence="6">Homodimer.</text>
</comment>
<dbReference type="InterPro" id="IPR036388">
    <property type="entry name" value="WH-like_DNA-bd_sf"/>
</dbReference>
<dbReference type="FunFam" id="1.10.10.10:FF:000261">
    <property type="entry name" value="Transcriptional regulator SlyA"/>
    <property type="match status" value="1"/>
</dbReference>
<gene>
    <name evidence="6 8" type="primary">slyA</name>
    <name evidence="8" type="ORF">EM595_1706</name>
</gene>
<dbReference type="STRING" id="1619313.EM595_1706"/>
<dbReference type="RefSeq" id="WP_162265765.1">
    <property type="nucleotide sequence ID" value="NZ_CP072598.1"/>
</dbReference>
<dbReference type="PRINTS" id="PR00598">
    <property type="entry name" value="HTHMARR"/>
</dbReference>
<dbReference type="NCBIfam" id="NF002926">
    <property type="entry name" value="PRK03573.1"/>
    <property type="match status" value="1"/>
</dbReference>
<evidence type="ECO:0000256" key="3">
    <source>
        <dbReference type="ARBA" id="ARBA00023125"/>
    </source>
</evidence>
<comment type="similarity">
    <text evidence="6">Belongs to the SlyA family.</text>
</comment>
<keyword evidence="4 6" id="KW-0010">Activator</keyword>
<dbReference type="SMART" id="SM00347">
    <property type="entry name" value="HTH_MARR"/>
    <property type="match status" value="1"/>
</dbReference>
<dbReference type="InterPro" id="IPR036390">
    <property type="entry name" value="WH_DNA-bd_sf"/>
</dbReference>
<dbReference type="InterPro" id="IPR023071">
    <property type="entry name" value="Tscrpt_reg_SlyA"/>
</dbReference>
<dbReference type="KEGG" id="ege:EM595_1706"/>
<dbReference type="PANTHER" id="PTHR33164:SF64">
    <property type="entry name" value="TRANSCRIPTIONAL REGULATOR SLYA"/>
    <property type="match status" value="1"/>
</dbReference>
<dbReference type="GeneID" id="84613262"/>
<dbReference type="InterPro" id="IPR000835">
    <property type="entry name" value="HTH_MarR-typ"/>
</dbReference>
<evidence type="ECO:0000313" key="9">
    <source>
        <dbReference type="Proteomes" id="UP000059419"/>
    </source>
</evidence>
<dbReference type="Proteomes" id="UP000059419">
    <property type="component" value="Chromosome 1"/>
</dbReference>
<dbReference type="Gene3D" id="1.10.10.10">
    <property type="entry name" value="Winged helix-like DNA-binding domain superfamily/Winged helix DNA-binding domain"/>
    <property type="match status" value="1"/>
</dbReference>
<dbReference type="PATRIC" id="fig|1619313.3.peg.1773"/>
<dbReference type="GO" id="GO:0045892">
    <property type="term" value="P:negative regulation of DNA-templated transcription"/>
    <property type="evidence" value="ECO:0007669"/>
    <property type="project" value="UniProtKB-ARBA"/>
</dbReference>
<protein>
    <recommendedName>
        <fullName evidence="6">Transcriptional regulator SlyA</fullName>
    </recommendedName>
</protein>
<dbReference type="GO" id="GO:0045893">
    <property type="term" value="P:positive regulation of DNA-templated transcription"/>
    <property type="evidence" value="ECO:0007669"/>
    <property type="project" value="UniProtKB-ARBA"/>
</dbReference>
<reference evidence="9" key="1">
    <citation type="submission" date="2015-11" db="EMBL/GenBank/DDBJ databases">
        <authorList>
            <person name="Blom J."/>
        </authorList>
    </citation>
    <scope>NUCLEOTIDE SEQUENCE [LARGE SCALE GENOMIC DNA]</scope>
</reference>